<evidence type="ECO:0008006" key="4">
    <source>
        <dbReference type="Google" id="ProtNLM"/>
    </source>
</evidence>
<keyword evidence="3" id="KW-1185">Reference proteome</keyword>
<dbReference type="EMBL" id="JACT01000002">
    <property type="protein sequence ID" value="KMS55746.1"/>
    <property type="molecule type" value="Genomic_DNA"/>
</dbReference>
<dbReference type="PROSITE" id="PS51257">
    <property type="entry name" value="PROKAR_LIPOPROTEIN"/>
    <property type="match status" value="1"/>
</dbReference>
<name>A0A0J7XVH7_9SPHN</name>
<evidence type="ECO:0000313" key="3">
    <source>
        <dbReference type="Proteomes" id="UP000052232"/>
    </source>
</evidence>
<dbReference type="Proteomes" id="UP000052232">
    <property type="component" value="Unassembled WGS sequence"/>
</dbReference>
<dbReference type="STRING" id="1420583.V473_13490"/>
<evidence type="ECO:0000313" key="2">
    <source>
        <dbReference type="EMBL" id="KMS55746.1"/>
    </source>
</evidence>
<keyword evidence="1" id="KW-0732">Signal</keyword>
<proteinExistence type="predicted"/>
<reference evidence="2 3" key="1">
    <citation type="journal article" date="2015" name="G3 (Bethesda)">
        <title>Insights into Ongoing Evolution of the Hexachlorocyclohexane Catabolic Pathway from Comparative Genomics of Ten Sphingomonadaceae Strains.</title>
        <authorList>
            <person name="Pearce S.L."/>
            <person name="Oakeshott J.G."/>
            <person name="Pandey G."/>
        </authorList>
    </citation>
    <scope>NUCLEOTIDE SEQUENCE [LARGE SCALE GENOMIC DNA]</scope>
    <source>
        <strain evidence="2 3">LL01</strain>
    </source>
</reference>
<dbReference type="PATRIC" id="fig|1420583.3.peg.2504"/>
<organism evidence="2 3">
    <name type="scientific">Sphingobium cupriresistens LL01</name>
    <dbReference type="NCBI Taxonomy" id="1420583"/>
    <lineage>
        <taxon>Bacteria</taxon>
        <taxon>Pseudomonadati</taxon>
        <taxon>Pseudomonadota</taxon>
        <taxon>Alphaproteobacteria</taxon>
        <taxon>Sphingomonadales</taxon>
        <taxon>Sphingomonadaceae</taxon>
        <taxon>Sphingobium</taxon>
    </lineage>
</organism>
<sequence length="223" mass="23424">MNYPRGYALDCAMKNAARSASLAACLPLLLLFACGRSEPVADMPTQEELAAAANAAAANAIANATAEDADNRNYVNQTRGFSITFPEGWTVDKAASTADGAVYQDPGAGADVRVFWQKNDNDQTLQQIVEAVNDSAEGVDGDFVGENEYRGTANDGEGNNVAIRLLKQPDGAIVTATFVYPEMLSEQYQGIAEQTLASLRSFARKDGTTPAPAAVPAPAANAN</sequence>
<dbReference type="AlphaFoldDB" id="A0A0J7XVH7"/>
<gene>
    <name evidence="2" type="ORF">V473_13490</name>
</gene>
<comment type="caution">
    <text evidence="2">The sequence shown here is derived from an EMBL/GenBank/DDBJ whole genome shotgun (WGS) entry which is preliminary data.</text>
</comment>
<accession>A0A0J7XVH7</accession>
<protein>
    <recommendedName>
        <fullName evidence="4">Lipoprotein</fullName>
    </recommendedName>
</protein>
<evidence type="ECO:0000256" key="1">
    <source>
        <dbReference type="SAM" id="SignalP"/>
    </source>
</evidence>
<feature type="signal peptide" evidence="1">
    <location>
        <begin position="1"/>
        <end position="23"/>
    </location>
</feature>
<feature type="chain" id="PRO_5005291949" description="Lipoprotein" evidence="1">
    <location>
        <begin position="24"/>
        <end position="223"/>
    </location>
</feature>